<dbReference type="Pfam" id="PF07833">
    <property type="entry name" value="Cu_amine_oxidN1"/>
    <property type="match status" value="1"/>
</dbReference>
<dbReference type="Gene3D" id="3.40.1000.10">
    <property type="entry name" value="Mog1/PsbP, alpha/beta/alpha sandwich"/>
    <property type="match status" value="1"/>
</dbReference>
<dbReference type="SUPFAM" id="SSF54593">
    <property type="entry name" value="Glyoxalase/Bleomycin resistance protein/Dihydroxybiphenyl dioxygenase"/>
    <property type="match status" value="1"/>
</dbReference>
<evidence type="ECO:0000313" key="2">
    <source>
        <dbReference type="EMBL" id="MBP1936614.1"/>
    </source>
</evidence>
<protein>
    <recommendedName>
        <fullName evidence="1">Copper amine oxidase-like N-terminal domain-containing protein</fullName>
    </recommendedName>
</protein>
<dbReference type="RefSeq" id="WP_209847513.1">
    <property type="nucleotide sequence ID" value="NZ_CBCRVE010000003.1"/>
</dbReference>
<accession>A0ABS4H251</accession>
<evidence type="ECO:0000313" key="3">
    <source>
        <dbReference type="Proteomes" id="UP001519273"/>
    </source>
</evidence>
<name>A0ABS4H251_9BACL</name>
<dbReference type="InterPro" id="IPR029068">
    <property type="entry name" value="Glyas_Bleomycin-R_OHBP_Dase"/>
</dbReference>
<dbReference type="InterPro" id="IPR012854">
    <property type="entry name" value="Cu_amine_oxidase-like_N"/>
</dbReference>
<feature type="domain" description="Copper amine oxidase-like N-terminal" evidence="1">
    <location>
        <begin position="46"/>
        <end position="144"/>
    </location>
</feature>
<keyword evidence="3" id="KW-1185">Reference proteome</keyword>
<evidence type="ECO:0000259" key="1">
    <source>
        <dbReference type="Pfam" id="PF07833"/>
    </source>
</evidence>
<comment type="caution">
    <text evidence="2">The sequence shown here is derived from an EMBL/GenBank/DDBJ whole genome shotgun (WGS) entry which is preliminary data.</text>
</comment>
<proteinExistence type="predicted"/>
<sequence length="628" mass="69591">MNTARKMGISIVALLLVLSYIVLPVSADSSAQNTAIIKIGSGSAEINGTKETIEKPYIDHGVTMVPLALFKKAFGTQTKLENGNVVKVLYSSHTISMTIGSNVAWVDGNKVKLEAAPRMVSDTLMVPLRLIAENIGASIKVSSDGWITIGLGASSEEAAKGTSGIDSDVGKKKVGNSYYQWSMNYPAELVIEKGTDESKVIMSEAEGSYYVQVGVTPQEVALSVDDLLYQAVEQAIDMGGTIVHRETFPQAKVPYARVVVKDGSGAFWELRQYYDHEQLYSVFLVDVEAVNYKDLNQFNSLLGSFTTSFNKADRSIKDLSTVVDGMHAVLLSDYGMMFSIPAEWHIDNENMYYESPEGSSLKVAVSSAPKGETLSGWKKQMDQWLQETYVQTAYRTVDMYSFDVAGQPALINEIQYNVGDGWTTEYDVYLQAKGYRYKFIYSVPEGQETDKDKFRQIMKSVKIAFNIVPNNFGYLVDDSLIVDKTKSTIVASKTYRYKLNIPTYWTAGYGNFDGNLDYQFIGGGFSLTADEDSTYEQTVARVKESYTGTYGSSSKLEKVEQSTFAGVPATVFTASGVKKRIPYTEEIIVFSNNGVNYTIYTSINDANRTDAQLQAIDRTLKSFEFYKK</sequence>
<dbReference type="SUPFAM" id="SSF55383">
    <property type="entry name" value="Copper amine oxidase, domain N"/>
    <property type="match status" value="1"/>
</dbReference>
<dbReference type="InterPro" id="IPR036582">
    <property type="entry name" value="Mao_N_sf"/>
</dbReference>
<dbReference type="Gene3D" id="3.30.457.10">
    <property type="entry name" value="Copper amine oxidase-like, N-terminal domain"/>
    <property type="match status" value="1"/>
</dbReference>
<reference evidence="2 3" key="1">
    <citation type="submission" date="2021-03" db="EMBL/GenBank/DDBJ databases">
        <title>Genomic Encyclopedia of Type Strains, Phase IV (KMG-IV): sequencing the most valuable type-strain genomes for metagenomic binning, comparative biology and taxonomic classification.</title>
        <authorList>
            <person name="Goeker M."/>
        </authorList>
    </citation>
    <scope>NUCLEOTIDE SEQUENCE [LARGE SCALE GENOMIC DNA]</scope>
    <source>
        <strain evidence="2 3">DSM 23491</strain>
    </source>
</reference>
<dbReference type="Proteomes" id="UP001519273">
    <property type="component" value="Unassembled WGS sequence"/>
</dbReference>
<gene>
    <name evidence="2" type="ORF">J2Z20_001495</name>
</gene>
<dbReference type="EMBL" id="JAGGKP010000002">
    <property type="protein sequence ID" value="MBP1936614.1"/>
    <property type="molecule type" value="Genomic_DNA"/>
</dbReference>
<organism evidence="2 3">
    <name type="scientific">Paenibacillus sediminis</name>
    <dbReference type="NCBI Taxonomy" id="664909"/>
    <lineage>
        <taxon>Bacteria</taxon>
        <taxon>Bacillati</taxon>
        <taxon>Bacillota</taxon>
        <taxon>Bacilli</taxon>
        <taxon>Bacillales</taxon>
        <taxon>Paenibacillaceae</taxon>
        <taxon>Paenibacillus</taxon>
    </lineage>
</organism>